<dbReference type="GO" id="GO:0009307">
    <property type="term" value="P:DNA restriction-modification system"/>
    <property type="evidence" value="ECO:0007669"/>
    <property type="project" value="UniProtKB-KW"/>
</dbReference>
<evidence type="ECO:0000313" key="6">
    <source>
        <dbReference type="EMBL" id="OLO44862.1"/>
    </source>
</evidence>
<dbReference type="Proteomes" id="UP000186857">
    <property type="component" value="Unassembled WGS sequence"/>
</dbReference>
<sequence>MSRIDDLIRDLCPDGVEFRTLEEIFETRNGYTPSKNDPEAWAGNDVPWFRMDDIRSHGRILRDATQRISISAVKGSKTFPADSILVATSATIGEHALVRVPHLANQRFTNLAIKDNFKNSFDIRFLFYYCFKLDEWCLKNTTTSNFSSVDMKGFKKFKFPIPPLEVQQEVARILDQFTQLEAELEAELEARQQQYLFYRRRLLNFSTASNIRWQPLGEIAEIRSGWGFPKSEQGNKTGEIPFYKVSDMNLRGNEVTMHSASNYIDAATAEQLRTKPAPAGTTIFPKIGATLRTNKKRILCRRSAYDNNIMGLIPSQQINPRFLYHWMQQIDLTSIANDSGAVPSIRKSDMAKTPFPLLPIYEQRHVVSILDNFDSLVNDLTSGLPAEIEARRKQYDYYRDRLLTFPEKK</sequence>
<accession>A0A1Q8V9R9</accession>
<keyword evidence="2" id="KW-0680">Restriction system</keyword>
<dbReference type="EMBL" id="MSKJ01000010">
    <property type="protein sequence ID" value="OLO44862.1"/>
    <property type="molecule type" value="Genomic_DNA"/>
</dbReference>
<dbReference type="GO" id="GO:0003677">
    <property type="term" value="F:DNA binding"/>
    <property type="evidence" value="ECO:0007669"/>
    <property type="project" value="UniProtKB-KW"/>
</dbReference>
<dbReference type="InterPro" id="IPR051212">
    <property type="entry name" value="Type-I_RE_S_subunit"/>
</dbReference>
<keyword evidence="3" id="KW-0238">DNA-binding</keyword>
<dbReference type="Gene3D" id="3.90.220.20">
    <property type="entry name" value="DNA methylase specificity domains"/>
    <property type="match status" value="2"/>
</dbReference>
<dbReference type="RefSeq" id="WP_075376537.1">
    <property type="nucleotide sequence ID" value="NZ_MSKJ01000010.1"/>
</dbReference>
<comment type="similarity">
    <text evidence="1">Belongs to the type-I restriction system S methylase family.</text>
</comment>
<evidence type="ECO:0000256" key="3">
    <source>
        <dbReference type="ARBA" id="ARBA00023125"/>
    </source>
</evidence>
<dbReference type="InterPro" id="IPR000055">
    <property type="entry name" value="Restrct_endonuc_typeI_TRD"/>
</dbReference>
<dbReference type="PANTHER" id="PTHR43140">
    <property type="entry name" value="TYPE-1 RESTRICTION ENZYME ECOKI SPECIFICITY PROTEIN"/>
    <property type="match status" value="1"/>
</dbReference>
<dbReference type="OrthoDB" id="3197085at2"/>
<dbReference type="CDD" id="cd17250">
    <property type="entry name" value="RMtype1_S_Eco4255II_TRD2-CR2_like"/>
    <property type="match status" value="1"/>
</dbReference>
<reference evidence="6 7" key="1">
    <citation type="submission" date="2016-12" db="EMBL/GenBank/DDBJ databases">
        <title>Genomic Comparison of strains in the 'Actinomyces naeslundii' Group.</title>
        <authorList>
            <person name="Mughal S.R."/>
            <person name="Do T."/>
            <person name="Gilbert S.C."/>
            <person name="Witherden E.A."/>
            <person name="Didelot X."/>
            <person name="Beighton D."/>
        </authorList>
    </citation>
    <scope>NUCLEOTIDE SEQUENCE [LARGE SCALE GENOMIC DNA]</scope>
    <source>
        <strain evidence="6 7">CCUG 33920</strain>
    </source>
</reference>
<organism evidence="6 7">
    <name type="scientific">Actinomyces oris</name>
    <dbReference type="NCBI Taxonomy" id="544580"/>
    <lineage>
        <taxon>Bacteria</taxon>
        <taxon>Bacillati</taxon>
        <taxon>Actinomycetota</taxon>
        <taxon>Actinomycetes</taxon>
        <taxon>Actinomycetales</taxon>
        <taxon>Actinomycetaceae</taxon>
        <taxon>Actinomyces</taxon>
    </lineage>
</organism>
<feature type="domain" description="Type I restriction modification DNA specificity" evidence="5">
    <location>
        <begin position="13"/>
        <end position="189"/>
    </location>
</feature>
<dbReference type="PANTHER" id="PTHR43140:SF1">
    <property type="entry name" value="TYPE I RESTRICTION ENZYME ECOKI SPECIFICITY SUBUNIT"/>
    <property type="match status" value="1"/>
</dbReference>
<dbReference type="SUPFAM" id="SSF116734">
    <property type="entry name" value="DNA methylase specificity domain"/>
    <property type="match status" value="2"/>
</dbReference>
<evidence type="ECO:0000256" key="1">
    <source>
        <dbReference type="ARBA" id="ARBA00010923"/>
    </source>
</evidence>
<dbReference type="CDD" id="cd17281">
    <property type="entry name" value="RMtype1_S_HpyAXIII_TRD1-CR1_like"/>
    <property type="match status" value="1"/>
</dbReference>
<evidence type="ECO:0000256" key="4">
    <source>
        <dbReference type="ARBA" id="ARBA00038652"/>
    </source>
</evidence>
<proteinExistence type="inferred from homology"/>
<feature type="domain" description="Type I restriction modification DNA specificity" evidence="5">
    <location>
        <begin position="215"/>
        <end position="390"/>
    </location>
</feature>
<gene>
    <name evidence="6" type="ORF">BKH29_05235</name>
</gene>
<name>A0A1Q8V9R9_9ACTO</name>
<evidence type="ECO:0000313" key="7">
    <source>
        <dbReference type="Proteomes" id="UP000186857"/>
    </source>
</evidence>
<dbReference type="InterPro" id="IPR044946">
    <property type="entry name" value="Restrct_endonuc_typeI_TRD_sf"/>
</dbReference>
<dbReference type="Pfam" id="PF01420">
    <property type="entry name" value="Methylase_S"/>
    <property type="match status" value="2"/>
</dbReference>
<evidence type="ECO:0000259" key="5">
    <source>
        <dbReference type="Pfam" id="PF01420"/>
    </source>
</evidence>
<protein>
    <recommendedName>
        <fullName evidence="5">Type I restriction modification DNA specificity domain-containing protein</fullName>
    </recommendedName>
</protein>
<comment type="subunit">
    <text evidence="4">The methyltransferase is composed of M and S polypeptides.</text>
</comment>
<dbReference type="AlphaFoldDB" id="A0A1Q8V9R9"/>
<comment type="caution">
    <text evidence="6">The sequence shown here is derived from an EMBL/GenBank/DDBJ whole genome shotgun (WGS) entry which is preliminary data.</text>
</comment>
<evidence type="ECO:0000256" key="2">
    <source>
        <dbReference type="ARBA" id="ARBA00022747"/>
    </source>
</evidence>